<dbReference type="InterPro" id="IPR035897">
    <property type="entry name" value="Toll_tir_struct_dom_sf"/>
</dbReference>
<keyword evidence="6" id="KW-0732">Signal</keyword>
<sequence>MRRFLNLTNNTEIPCVAPKDITLSSFVEKVVNDYLDCKHKFNIMVLIIPSVILCVITLTLGILGYIYRWHIRYWAFLVRLYLTRKGKIRTSAKTGYTNYQYDAFVSYCSHDRYFVMRLMRMLENHEPYLKLCVYERDFQVGSIISESVLEHIAKSRKTLLIVSNSYAKSYWCNWESQIAEHHRLFFENPNGDCVDESIVVIKLGPISDVHLNPTLKYLLKTRIYLQWDSDDDKQKVFWQKLRQFLTPPKPELVESTKV</sequence>
<keyword evidence="8" id="KW-0391">Immunity</keyword>
<dbReference type="Pfam" id="PF01582">
    <property type="entry name" value="TIR"/>
    <property type="match status" value="1"/>
</dbReference>
<keyword evidence="3" id="KW-0399">Innate immunity</keyword>
<dbReference type="InterPro" id="IPR000157">
    <property type="entry name" value="TIR_dom"/>
</dbReference>
<evidence type="ECO:0000256" key="5">
    <source>
        <dbReference type="ARBA" id="ARBA00022692"/>
    </source>
</evidence>
<dbReference type="AlphaFoldDB" id="A0ABD2N1N6"/>
<dbReference type="GO" id="GO:0045087">
    <property type="term" value="P:innate immune response"/>
    <property type="evidence" value="ECO:0007669"/>
    <property type="project" value="UniProtKB-KW"/>
</dbReference>
<evidence type="ECO:0000256" key="9">
    <source>
        <dbReference type="ARBA" id="ARBA00022989"/>
    </source>
</evidence>
<keyword evidence="10 13" id="KW-0472">Membrane</keyword>
<evidence type="ECO:0000256" key="4">
    <source>
        <dbReference type="ARBA" id="ARBA00022614"/>
    </source>
</evidence>
<accession>A0ABD2N1N6</accession>
<dbReference type="Proteomes" id="UP001516400">
    <property type="component" value="Unassembled WGS sequence"/>
</dbReference>
<feature type="domain" description="TIR" evidence="14">
    <location>
        <begin position="99"/>
        <end position="245"/>
    </location>
</feature>
<evidence type="ECO:0000256" key="12">
    <source>
        <dbReference type="ARBA" id="ARBA00023180"/>
    </source>
</evidence>
<evidence type="ECO:0000256" key="2">
    <source>
        <dbReference type="ARBA" id="ARBA00009634"/>
    </source>
</evidence>
<dbReference type="PRINTS" id="PR01537">
    <property type="entry name" value="INTRLKN1R1F"/>
</dbReference>
<dbReference type="PANTHER" id="PTHR24365:SF530">
    <property type="entry name" value="MSTPROX-RELATED"/>
    <property type="match status" value="1"/>
</dbReference>
<evidence type="ECO:0000256" key="10">
    <source>
        <dbReference type="ARBA" id="ARBA00023136"/>
    </source>
</evidence>
<dbReference type="EMBL" id="JABFTP020000062">
    <property type="protein sequence ID" value="KAL3272574.1"/>
    <property type="molecule type" value="Genomic_DNA"/>
</dbReference>
<dbReference type="PANTHER" id="PTHR24365">
    <property type="entry name" value="TOLL-LIKE RECEPTOR"/>
    <property type="match status" value="1"/>
</dbReference>
<dbReference type="SUPFAM" id="SSF52200">
    <property type="entry name" value="Toll/Interleukin receptor TIR domain"/>
    <property type="match status" value="1"/>
</dbReference>
<keyword evidence="11" id="KW-0675">Receptor</keyword>
<keyword evidence="5 13" id="KW-0812">Transmembrane</keyword>
<reference evidence="15 16" key="1">
    <citation type="journal article" date="2021" name="BMC Biol.">
        <title>Horizontally acquired antibacterial genes associated with adaptive radiation of ladybird beetles.</title>
        <authorList>
            <person name="Li H.S."/>
            <person name="Tang X.F."/>
            <person name="Huang Y.H."/>
            <person name="Xu Z.Y."/>
            <person name="Chen M.L."/>
            <person name="Du X.Y."/>
            <person name="Qiu B.Y."/>
            <person name="Chen P.T."/>
            <person name="Zhang W."/>
            <person name="Slipinski A."/>
            <person name="Escalona H.E."/>
            <person name="Waterhouse R.M."/>
            <person name="Zwick A."/>
            <person name="Pang H."/>
        </authorList>
    </citation>
    <scope>NUCLEOTIDE SEQUENCE [LARGE SCALE GENOMIC DNA]</scope>
    <source>
        <strain evidence="15">SYSU2018</strain>
    </source>
</reference>
<dbReference type="FunFam" id="3.40.50.10140:FF:000001">
    <property type="entry name" value="Toll-like receptor 2"/>
    <property type="match status" value="1"/>
</dbReference>
<organism evidence="15 16">
    <name type="scientific">Cryptolaemus montrouzieri</name>
    <dbReference type="NCBI Taxonomy" id="559131"/>
    <lineage>
        <taxon>Eukaryota</taxon>
        <taxon>Metazoa</taxon>
        <taxon>Ecdysozoa</taxon>
        <taxon>Arthropoda</taxon>
        <taxon>Hexapoda</taxon>
        <taxon>Insecta</taxon>
        <taxon>Pterygota</taxon>
        <taxon>Neoptera</taxon>
        <taxon>Endopterygota</taxon>
        <taxon>Coleoptera</taxon>
        <taxon>Polyphaga</taxon>
        <taxon>Cucujiformia</taxon>
        <taxon>Coccinelloidea</taxon>
        <taxon>Coccinellidae</taxon>
        <taxon>Scymninae</taxon>
        <taxon>Scymnini</taxon>
        <taxon>Cryptolaemus</taxon>
    </lineage>
</organism>
<keyword evidence="16" id="KW-1185">Reference proteome</keyword>
<evidence type="ECO:0000256" key="6">
    <source>
        <dbReference type="ARBA" id="ARBA00022729"/>
    </source>
</evidence>
<evidence type="ECO:0000256" key="1">
    <source>
        <dbReference type="ARBA" id="ARBA00004479"/>
    </source>
</evidence>
<evidence type="ECO:0000256" key="8">
    <source>
        <dbReference type="ARBA" id="ARBA00022859"/>
    </source>
</evidence>
<dbReference type="GO" id="GO:0016020">
    <property type="term" value="C:membrane"/>
    <property type="evidence" value="ECO:0007669"/>
    <property type="project" value="UniProtKB-SubCell"/>
</dbReference>
<evidence type="ECO:0000256" key="3">
    <source>
        <dbReference type="ARBA" id="ARBA00022588"/>
    </source>
</evidence>
<comment type="similarity">
    <text evidence="2">Belongs to the Toll-like receptor family.</text>
</comment>
<keyword evidence="12" id="KW-0325">Glycoprotein</keyword>
<dbReference type="SMART" id="SM00255">
    <property type="entry name" value="TIR"/>
    <property type="match status" value="1"/>
</dbReference>
<protein>
    <recommendedName>
        <fullName evidence="14">TIR domain-containing protein</fullName>
    </recommendedName>
</protein>
<comment type="caution">
    <text evidence="15">The sequence shown here is derived from an EMBL/GenBank/DDBJ whole genome shotgun (WGS) entry which is preliminary data.</text>
</comment>
<evidence type="ECO:0000259" key="14">
    <source>
        <dbReference type="PROSITE" id="PS50104"/>
    </source>
</evidence>
<keyword evidence="7" id="KW-0677">Repeat</keyword>
<comment type="subcellular location">
    <subcellularLocation>
        <location evidence="1">Membrane</location>
        <topology evidence="1">Single-pass type I membrane protein</topology>
    </subcellularLocation>
</comment>
<evidence type="ECO:0000256" key="7">
    <source>
        <dbReference type="ARBA" id="ARBA00022737"/>
    </source>
</evidence>
<name>A0ABD2N1N6_9CUCU</name>
<keyword evidence="9 13" id="KW-1133">Transmembrane helix</keyword>
<gene>
    <name evidence="15" type="ORF">HHI36_014044</name>
</gene>
<dbReference type="PROSITE" id="PS50104">
    <property type="entry name" value="TIR"/>
    <property type="match status" value="1"/>
</dbReference>
<evidence type="ECO:0000313" key="16">
    <source>
        <dbReference type="Proteomes" id="UP001516400"/>
    </source>
</evidence>
<dbReference type="Gene3D" id="3.40.50.10140">
    <property type="entry name" value="Toll/interleukin-1 receptor homology (TIR) domain"/>
    <property type="match status" value="1"/>
</dbReference>
<evidence type="ECO:0000256" key="13">
    <source>
        <dbReference type="SAM" id="Phobius"/>
    </source>
</evidence>
<evidence type="ECO:0000313" key="15">
    <source>
        <dbReference type="EMBL" id="KAL3272574.1"/>
    </source>
</evidence>
<proteinExistence type="inferred from homology"/>
<evidence type="ECO:0000256" key="11">
    <source>
        <dbReference type="ARBA" id="ARBA00023170"/>
    </source>
</evidence>
<feature type="transmembrane region" description="Helical" evidence="13">
    <location>
        <begin position="43"/>
        <end position="67"/>
    </location>
</feature>
<keyword evidence="4" id="KW-0433">Leucine-rich repeat</keyword>